<evidence type="ECO:0008006" key="3">
    <source>
        <dbReference type="Google" id="ProtNLM"/>
    </source>
</evidence>
<dbReference type="Proteomes" id="UP001172737">
    <property type="component" value="Unassembled WGS sequence"/>
</dbReference>
<dbReference type="EMBL" id="JAUHPX010000009">
    <property type="protein sequence ID" value="MDN4489060.1"/>
    <property type="molecule type" value="Genomic_DNA"/>
</dbReference>
<dbReference type="RefSeq" id="WP_301121512.1">
    <property type="nucleotide sequence ID" value="NZ_JAUHPX010000009.1"/>
</dbReference>
<evidence type="ECO:0000313" key="1">
    <source>
        <dbReference type="EMBL" id="MDN4489060.1"/>
    </source>
</evidence>
<protein>
    <recommendedName>
        <fullName evidence="3">SAP domain-containing protein</fullName>
    </recommendedName>
</protein>
<name>A0AAW7M9X1_9MICO</name>
<proteinExistence type="predicted"/>
<sequence length="794" mass="89447">MVQESKITSDDLLEIYGDSEWRTRYLSLVDLVSLLRNCIVGSNYRISDDLNNAIVLTDYGRKVRSSLITKHDVPAKEATLICLLEVAHEEPLIDIDALNLDALAEAIAAQILRGSIRYPLIFGGELYGRAAELFPDLRRQLNVEETSELLDDLECGVFQAGSYVVGPLGILRSKSSRWFPPTLDVPLQHCYDMTCHRVHPTHLATDHEAPVNVHLPKVGKVLDTKAVSRGAWTEFSHVVSEEGDRRFDDLNMTGLAPALGDCLTREELERLATYLGLEVGSGSTRALLLQRLWAEDDRALLHALDALIASREIEIGEHVIRRPRLAVVEIGNFGLRTELGHFGVRVRPADPGIPHLRLARLVAHLYDLERQEDATELEWQLRGVEGADTRTRLDEYLRTQSPSEVVRVLVLSRRAYLLAAFRELLVDDALLELSDDLVSVSDDELIGRLLWKLGFEPPLREGSSVGFWRVVDSSRRVLRDASASAVFDLARVRAELTELFIHLERVLEEGLEYSWWALSFDHVAARRPFTFSRSEAARAWAVLDQYQSSSSRTEMLRIRDRRTLYPLGQAFGLLADQLADARACANDFEREDIQTPRWTTETELLTFNFNHTIPFLDLLPSAQDSILASLRRVSDIMKEADVSTARNGLSHFQRTQAQVDDLERAVEGAAAVVRLLDKMGATFDEYRRTRRVSDEWGRSVITLRSCGGDEVAFTLPSSVAGVRLPSSTVPQYIFRAAVFALPNEMLRFRPDDASAYEEMWAHVPQPRRPSRHLFDRSFKSADTVAQGAHLVNPS</sequence>
<accession>A0AAW7M9X1</accession>
<organism evidence="1 2">
    <name type="scientific">Demequina lignilytica</name>
    <dbReference type="NCBI Taxonomy" id="3051663"/>
    <lineage>
        <taxon>Bacteria</taxon>
        <taxon>Bacillati</taxon>
        <taxon>Actinomycetota</taxon>
        <taxon>Actinomycetes</taxon>
        <taxon>Micrococcales</taxon>
        <taxon>Demequinaceae</taxon>
        <taxon>Demequina</taxon>
    </lineage>
</organism>
<evidence type="ECO:0000313" key="2">
    <source>
        <dbReference type="Proteomes" id="UP001172737"/>
    </source>
</evidence>
<gene>
    <name evidence="1" type="ORF">QQX10_12870</name>
</gene>
<dbReference type="AlphaFoldDB" id="A0AAW7M9X1"/>
<comment type="caution">
    <text evidence="1">The sequence shown here is derived from an EMBL/GenBank/DDBJ whole genome shotgun (WGS) entry which is preliminary data.</text>
</comment>
<keyword evidence="2" id="KW-1185">Reference proteome</keyword>
<reference evidence="1" key="1">
    <citation type="submission" date="2023-06" db="EMBL/GenBank/DDBJ databases">
        <title>Sysu t00039.</title>
        <authorList>
            <person name="Gao L."/>
            <person name="Fang B.-Z."/>
            <person name="Li W.-J."/>
        </authorList>
    </citation>
    <scope>NUCLEOTIDE SEQUENCE</scope>
    <source>
        <strain evidence="1">SYSU T00039</strain>
    </source>
</reference>